<sequence>MDEAARGGIEHPICSQDGDDAPDIILPPLVPTRQRSDGWTPQRQRDFLEALAGSGSVAAAARAVGMSREAAYALRRRADARGFAQAWDAARLLAAEHLVDLAWDRAVQGELRPLVYHGEVVGEVRHYDNRLLLGLIAQNRQVLVEQGLAAPPEVTAAVAADWDAALDRAERGEALAVETLPAATSAADGDASLAPLAQGAVCDSPLAGGVGGGPVAEDPAIPPPLEDTVDDMGFPATEAQLLNVGFYRLAFDEARGRMLTNWPAPPHFAAEWFRLAVDDEFDPIAPDPADPALADDGEPWPDVEAAFRTLTPEEADFAERRAAVWGEARAARLALYYRAAFGLATAAERESLLAANDGAWPLTAWR</sequence>
<dbReference type="Proteomes" id="UP001589943">
    <property type="component" value="Unassembled WGS sequence"/>
</dbReference>
<evidence type="ECO:0000313" key="2">
    <source>
        <dbReference type="EMBL" id="MFC0588155.1"/>
    </source>
</evidence>
<evidence type="ECO:0000313" key="3">
    <source>
        <dbReference type="Proteomes" id="UP001589943"/>
    </source>
</evidence>
<accession>A0ABV6PEB4</accession>
<evidence type="ECO:0008006" key="4">
    <source>
        <dbReference type="Google" id="ProtNLM"/>
    </source>
</evidence>
<comment type="caution">
    <text evidence="2">The sequence shown here is derived from an EMBL/GenBank/DDBJ whole genome shotgun (WGS) entry which is preliminary data.</text>
</comment>
<evidence type="ECO:0000256" key="1">
    <source>
        <dbReference type="SAM" id="MobiDB-lite"/>
    </source>
</evidence>
<organism evidence="2 3">
    <name type="scientific">Novosphingobium aquiterrae</name>
    <dbReference type="NCBI Taxonomy" id="624388"/>
    <lineage>
        <taxon>Bacteria</taxon>
        <taxon>Pseudomonadati</taxon>
        <taxon>Pseudomonadota</taxon>
        <taxon>Alphaproteobacteria</taxon>
        <taxon>Sphingomonadales</taxon>
        <taxon>Sphingomonadaceae</taxon>
        <taxon>Novosphingobium</taxon>
    </lineage>
</organism>
<name>A0ABV6PEB4_9SPHN</name>
<gene>
    <name evidence="2" type="ORF">ACFFF7_01880</name>
</gene>
<feature type="region of interest" description="Disordered" evidence="1">
    <location>
        <begin position="1"/>
        <end position="22"/>
    </location>
</feature>
<proteinExistence type="predicted"/>
<dbReference type="RefSeq" id="WP_379479662.1">
    <property type="nucleotide sequence ID" value="NZ_JBHLTL010000001.1"/>
</dbReference>
<dbReference type="EMBL" id="JBHLTL010000001">
    <property type="protein sequence ID" value="MFC0588155.1"/>
    <property type="molecule type" value="Genomic_DNA"/>
</dbReference>
<keyword evidence="3" id="KW-1185">Reference proteome</keyword>
<protein>
    <recommendedName>
        <fullName evidence="4">Helix-turn-helix domain-containing protein</fullName>
    </recommendedName>
</protein>
<reference evidence="2 3" key="1">
    <citation type="submission" date="2024-09" db="EMBL/GenBank/DDBJ databases">
        <authorList>
            <person name="Sun Q."/>
            <person name="Mori K."/>
        </authorList>
    </citation>
    <scope>NUCLEOTIDE SEQUENCE [LARGE SCALE GENOMIC DNA]</scope>
    <source>
        <strain evidence="2 3">NCAIM B.02537</strain>
    </source>
</reference>